<evidence type="ECO:0000259" key="9">
    <source>
        <dbReference type="PROSITE" id="PS50262"/>
    </source>
</evidence>
<evidence type="ECO:0000256" key="1">
    <source>
        <dbReference type="ARBA" id="ARBA00004141"/>
    </source>
</evidence>
<evidence type="ECO:0000256" key="8">
    <source>
        <dbReference type="SAM" id="Phobius"/>
    </source>
</evidence>
<feature type="transmembrane region" description="Helical" evidence="8">
    <location>
        <begin position="202"/>
        <end position="222"/>
    </location>
</feature>
<name>A0A8S3YPF2_9EUPU</name>
<sequence>MTYLPLFSGYVASALATYVAVERCLSVAIPLKVKSFFTPKFTLTIVVFISLCVFGAFSIMFFIYDVVYIKSTVYNTTIAVYIYNNFYFANETAIMIYYKYVGLLLPVISFTILCTTSAVTIVHLKRHSASLYRIRDTNVSTKASQRCSQYISQREKRVVRTLLVVIVIYMINIFPRIPIYIATLIQPEFYILKRYNNLFMTTLYLIYILDFANASSHFFIFLKMSTNFRRTFLTLFSVPKQKK</sequence>
<comment type="caution">
    <text evidence="10">The sequence shown here is derived from an EMBL/GenBank/DDBJ whole genome shotgun (WGS) entry which is preliminary data.</text>
</comment>
<keyword evidence="7" id="KW-0807">Transducer</keyword>
<gene>
    <name evidence="10" type="ORF">CUNI_LOCUS4241</name>
</gene>
<dbReference type="GO" id="GO:0008528">
    <property type="term" value="F:G protein-coupled peptide receptor activity"/>
    <property type="evidence" value="ECO:0007669"/>
    <property type="project" value="InterPro"/>
</dbReference>
<dbReference type="AlphaFoldDB" id="A0A8S3YPF2"/>
<dbReference type="Pfam" id="PF10324">
    <property type="entry name" value="7TM_GPCR_Srw"/>
    <property type="match status" value="1"/>
</dbReference>
<dbReference type="Gene3D" id="1.20.1070.10">
    <property type="entry name" value="Rhodopsin 7-helix transmembrane proteins"/>
    <property type="match status" value="1"/>
</dbReference>
<dbReference type="SUPFAM" id="SSF81321">
    <property type="entry name" value="Family A G protein-coupled receptor-like"/>
    <property type="match status" value="1"/>
</dbReference>
<accession>A0A8S3YPF2</accession>
<evidence type="ECO:0000313" key="10">
    <source>
        <dbReference type="EMBL" id="CAG5118683.1"/>
    </source>
</evidence>
<dbReference type="InterPro" id="IPR000276">
    <property type="entry name" value="GPCR_Rhodpsn"/>
</dbReference>
<proteinExistence type="predicted"/>
<evidence type="ECO:0000256" key="5">
    <source>
        <dbReference type="ARBA" id="ARBA00023136"/>
    </source>
</evidence>
<dbReference type="PANTHER" id="PTHR24243">
    <property type="entry name" value="G-PROTEIN COUPLED RECEPTOR"/>
    <property type="match status" value="1"/>
</dbReference>
<evidence type="ECO:0000256" key="6">
    <source>
        <dbReference type="ARBA" id="ARBA00023170"/>
    </source>
</evidence>
<keyword evidence="11" id="KW-1185">Reference proteome</keyword>
<protein>
    <recommendedName>
        <fullName evidence="9">G-protein coupled receptors family 1 profile domain-containing protein</fullName>
    </recommendedName>
</protein>
<dbReference type="EMBL" id="CAJHNH020000591">
    <property type="protein sequence ID" value="CAG5118683.1"/>
    <property type="molecule type" value="Genomic_DNA"/>
</dbReference>
<feature type="domain" description="G-protein coupled receptors family 1 profile" evidence="9">
    <location>
        <begin position="1"/>
        <end position="221"/>
    </location>
</feature>
<evidence type="ECO:0000256" key="7">
    <source>
        <dbReference type="ARBA" id="ARBA00023224"/>
    </source>
</evidence>
<comment type="subcellular location">
    <subcellularLocation>
        <location evidence="1">Membrane</location>
        <topology evidence="1">Multi-pass membrane protein</topology>
    </subcellularLocation>
</comment>
<keyword evidence="3 8" id="KW-1133">Transmembrane helix</keyword>
<evidence type="ECO:0000256" key="2">
    <source>
        <dbReference type="ARBA" id="ARBA00022692"/>
    </source>
</evidence>
<dbReference type="InterPro" id="IPR017452">
    <property type="entry name" value="GPCR_Rhodpsn_7TM"/>
</dbReference>
<evidence type="ECO:0000256" key="4">
    <source>
        <dbReference type="ARBA" id="ARBA00023040"/>
    </source>
</evidence>
<keyword evidence="6" id="KW-0675">Receptor</keyword>
<evidence type="ECO:0000313" key="11">
    <source>
        <dbReference type="Proteomes" id="UP000678393"/>
    </source>
</evidence>
<feature type="transmembrane region" description="Helical" evidence="8">
    <location>
        <begin position="162"/>
        <end position="182"/>
    </location>
</feature>
<reference evidence="10" key="1">
    <citation type="submission" date="2021-04" db="EMBL/GenBank/DDBJ databases">
        <authorList>
            <consortium name="Molecular Ecology Group"/>
        </authorList>
    </citation>
    <scope>NUCLEOTIDE SEQUENCE</scope>
</reference>
<dbReference type="GO" id="GO:0005886">
    <property type="term" value="C:plasma membrane"/>
    <property type="evidence" value="ECO:0007669"/>
    <property type="project" value="TreeGrafter"/>
</dbReference>
<evidence type="ECO:0000256" key="3">
    <source>
        <dbReference type="ARBA" id="ARBA00022989"/>
    </source>
</evidence>
<dbReference type="OrthoDB" id="6060224at2759"/>
<feature type="transmembrane region" description="Helical" evidence="8">
    <location>
        <begin position="100"/>
        <end position="124"/>
    </location>
</feature>
<dbReference type="InterPro" id="IPR019427">
    <property type="entry name" value="7TM_GPCR_serpentine_rcpt_Srw"/>
</dbReference>
<dbReference type="Proteomes" id="UP000678393">
    <property type="component" value="Unassembled WGS sequence"/>
</dbReference>
<keyword evidence="2 8" id="KW-0812">Transmembrane</keyword>
<dbReference type="PROSITE" id="PS50262">
    <property type="entry name" value="G_PROTEIN_RECEP_F1_2"/>
    <property type="match status" value="1"/>
</dbReference>
<keyword evidence="5 8" id="KW-0472">Membrane</keyword>
<feature type="transmembrane region" description="Helical" evidence="8">
    <location>
        <begin position="41"/>
        <end position="64"/>
    </location>
</feature>
<organism evidence="10 11">
    <name type="scientific">Candidula unifasciata</name>
    <dbReference type="NCBI Taxonomy" id="100452"/>
    <lineage>
        <taxon>Eukaryota</taxon>
        <taxon>Metazoa</taxon>
        <taxon>Spiralia</taxon>
        <taxon>Lophotrochozoa</taxon>
        <taxon>Mollusca</taxon>
        <taxon>Gastropoda</taxon>
        <taxon>Heterobranchia</taxon>
        <taxon>Euthyneura</taxon>
        <taxon>Panpulmonata</taxon>
        <taxon>Eupulmonata</taxon>
        <taxon>Stylommatophora</taxon>
        <taxon>Helicina</taxon>
        <taxon>Helicoidea</taxon>
        <taxon>Geomitridae</taxon>
        <taxon>Candidula</taxon>
    </lineage>
</organism>
<keyword evidence="4" id="KW-0297">G-protein coupled receptor</keyword>
<dbReference type="PANTHER" id="PTHR24243:SF233">
    <property type="entry name" value="THYROTROPIN-RELEASING HORMONE RECEPTOR"/>
    <property type="match status" value="1"/>
</dbReference>
<dbReference type="PROSITE" id="PS00237">
    <property type="entry name" value="G_PROTEIN_RECEP_F1_1"/>
    <property type="match status" value="1"/>
</dbReference>